<organism evidence="1 2">
    <name type="scientific">Trifolium medium</name>
    <dbReference type="NCBI Taxonomy" id="97028"/>
    <lineage>
        <taxon>Eukaryota</taxon>
        <taxon>Viridiplantae</taxon>
        <taxon>Streptophyta</taxon>
        <taxon>Embryophyta</taxon>
        <taxon>Tracheophyta</taxon>
        <taxon>Spermatophyta</taxon>
        <taxon>Magnoliopsida</taxon>
        <taxon>eudicotyledons</taxon>
        <taxon>Gunneridae</taxon>
        <taxon>Pentapetalae</taxon>
        <taxon>rosids</taxon>
        <taxon>fabids</taxon>
        <taxon>Fabales</taxon>
        <taxon>Fabaceae</taxon>
        <taxon>Papilionoideae</taxon>
        <taxon>50 kb inversion clade</taxon>
        <taxon>NPAAA clade</taxon>
        <taxon>Hologalegina</taxon>
        <taxon>IRL clade</taxon>
        <taxon>Trifolieae</taxon>
        <taxon>Trifolium</taxon>
    </lineage>
</organism>
<reference evidence="1 2" key="1">
    <citation type="journal article" date="2018" name="Front. Plant Sci.">
        <title>Red Clover (Trifolium pratense) and Zigzag Clover (T. medium) - A Picture of Genomic Similarities and Differences.</title>
        <authorList>
            <person name="Dluhosova J."/>
            <person name="Istvanek J."/>
            <person name="Nedelnik J."/>
            <person name="Repkova J."/>
        </authorList>
    </citation>
    <scope>NUCLEOTIDE SEQUENCE [LARGE SCALE GENOMIC DNA]</scope>
    <source>
        <strain evidence="2">cv. 10/8</strain>
        <tissue evidence="1">Leaf</tissue>
    </source>
</reference>
<evidence type="ECO:0000313" key="2">
    <source>
        <dbReference type="Proteomes" id="UP000265520"/>
    </source>
</evidence>
<sequence length="9" mass="1109">WNLLLEQHG</sequence>
<dbReference type="EMBL" id="LXQA010206533">
    <property type="protein sequence ID" value="MCI33682.1"/>
    <property type="molecule type" value="Genomic_DNA"/>
</dbReference>
<feature type="non-terminal residue" evidence="1">
    <location>
        <position position="1"/>
    </location>
</feature>
<proteinExistence type="predicted"/>
<dbReference type="Proteomes" id="UP000265520">
    <property type="component" value="Unassembled WGS sequence"/>
</dbReference>
<accession>A0A392RC32</accession>
<protein>
    <submittedName>
        <fullName evidence="1">Uncharacterized protein</fullName>
    </submittedName>
</protein>
<comment type="caution">
    <text evidence="1">The sequence shown here is derived from an EMBL/GenBank/DDBJ whole genome shotgun (WGS) entry which is preliminary data.</text>
</comment>
<evidence type="ECO:0000313" key="1">
    <source>
        <dbReference type="EMBL" id="MCI33682.1"/>
    </source>
</evidence>
<name>A0A392RC32_9FABA</name>
<keyword evidence="2" id="KW-1185">Reference proteome</keyword>